<reference evidence="5 6" key="1">
    <citation type="submission" date="2015-05" db="EMBL/GenBank/DDBJ databases">
        <title>Complete genome sequence of Corynebacterium epidermidicanis DSM 45586, isolated from the skin of a dog suffering from pruritus.</title>
        <authorList>
            <person name="Ruckert C."/>
            <person name="Albersmeier A."/>
            <person name="Winkler A."/>
            <person name="Tauch A."/>
        </authorList>
    </citation>
    <scope>NUCLEOTIDE SEQUENCE [LARGE SCALE GENOMIC DNA]</scope>
    <source>
        <strain evidence="5 6">DSM 45586</strain>
    </source>
</reference>
<dbReference type="InterPro" id="IPR011608">
    <property type="entry name" value="PRD"/>
</dbReference>
<dbReference type="EMBL" id="CP011541">
    <property type="protein sequence ID" value="AKK03979.1"/>
    <property type="molecule type" value="Genomic_DNA"/>
</dbReference>
<keyword evidence="6" id="KW-1185">Reference proteome</keyword>
<dbReference type="PANTHER" id="PTHR30185">
    <property type="entry name" value="CRYPTIC BETA-GLUCOSIDE BGL OPERON ANTITERMINATOR"/>
    <property type="match status" value="1"/>
</dbReference>
<dbReference type="Pfam" id="PF03123">
    <property type="entry name" value="CAT_RBD"/>
    <property type="match status" value="1"/>
</dbReference>
<dbReference type="Proteomes" id="UP000035368">
    <property type="component" value="Chromosome"/>
</dbReference>
<dbReference type="PROSITE" id="PS51372">
    <property type="entry name" value="PRD_2"/>
    <property type="match status" value="2"/>
</dbReference>
<dbReference type="PATRIC" id="fig|1050174.4.peg.2165"/>
<dbReference type="Gene3D" id="1.10.1790.10">
    <property type="entry name" value="PRD domain"/>
    <property type="match status" value="2"/>
</dbReference>
<dbReference type="SUPFAM" id="SSF50151">
    <property type="entry name" value="SacY-like RNA-binding domain"/>
    <property type="match status" value="1"/>
</dbReference>
<keyword evidence="2" id="KW-0805">Transcription regulation</keyword>
<dbReference type="InterPro" id="IPR050661">
    <property type="entry name" value="BglG_antiterminators"/>
</dbReference>
<dbReference type="GO" id="GO:0003723">
    <property type="term" value="F:RNA binding"/>
    <property type="evidence" value="ECO:0007669"/>
    <property type="project" value="InterPro"/>
</dbReference>
<accession>A0A0G3GS71</accession>
<dbReference type="RefSeq" id="WP_047240898.1">
    <property type="nucleotide sequence ID" value="NZ_CP011541.1"/>
</dbReference>
<gene>
    <name evidence="5" type="ORF">CEPID_10750</name>
</gene>
<evidence type="ECO:0000313" key="6">
    <source>
        <dbReference type="Proteomes" id="UP000035368"/>
    </source>
</evidence>
<evidence type="ECO:0000256" key="2">
    <source>
        <dbReference type="ARBA" id="ARBA00023015"/>
    </source>
</evidence>
<protein>
    <submittedName>
        <fullName evidence="5">Transcriptional antiterminator, BglG family</fullName>
    </submittedName>
</protein>
<dbReference type="InterPro" id="IPR036650">
    <property type="entry name" value="CAT_RNA-bd_dom_sf"/>
</dbReference>
<keyword evidence="3" id="KW-0804">Transcription</keyword>
<feature type="domain" description="PRD" evidence="4">
    <location>
        <begin position="171"/>
        <end position="277"/>
    </location>
</feature>
<dbReference type="Gene3D" id="2.30.24.10">
    <property type="entry name" value="CAT RNA-binding domain"/>
    <property type="match status" value="1"/>
</dbReference>
<proteinExistence type="predicted"/>
<evidence type="ECO:0000313" key="5">
    <source>
        <dbReference type="EMBL" id="AKK03979.1"/>
    </source>
</evidence>
<dbReference type="GO" id="GO:0006355">
    <property type="term" value="P:regulation of DNA-templated transcription"/>
    <property type="evidence" value="ECO:0007669"/>
    <property type="project" value="InterPro"/>
</dbReference>
<feature type="domain" description="PRD" evidence="4">
    <location>
        <begin position="65"/>
        <end position="170"/>
    </location>
</feature>
<dbReference type="Pfam" id="PF00874">
    <property type="entry name" value="PRD"/>
    <property type="match status" value="2"/>
</dbReference>
<evidence type="ECO:0000256" key="1">
    <source>
        <dbReference type="ARBA" id="ARBA00022737"/>
    </source>
</evidence>
<name>A0A0G3GS71_9CORY</name>
<organism evidence="5 6">
    <name type="scientific">Corynebacterium epidermidicanis</name>
    <dbReference type="NCBI Taxonomy" id="1050174"/>
    <lineage>
        <taxon>Bacteria</taxon>
        <taxon>Bacillati</taxon>
        <taxon>Actinomycetota</taxon>
        <taxon>Actinomycetes</taxon>
        <taxon>Mycobacteriales</taxon>
        <taxon>Corynebacteriaceae</taxon>
        <taxon>Corynebacterium</taxon>
    </lineage>
</organism>
<dbReference type="InterPro" id="IPR036634">
    <property type="entry name" value="PRD_sf"/>
</dbReference>
<dbReference type="OrthoDB" id="9813552at2"/>
<dbReference type="SUPFAM" id="SSF63520">
    <property type="entry name" value="PTS-regulatory domain, PRD"/>
    <property type="match status" value="2"/>
</dbReference>
<dbReference type="STRING" id="1050174.CEPID_10750"/>
<dbReference type="PANTHER" id="PTHR30185:SF18">
    <property type="entry name" value="TRANSCRIPTIONAL REGULATOR MTLR"/>
    <property type="match status" value="1"/>
</dbReference>
<sequence>MRVLRIFNNNVVLAATGEGGEVVVTGRGVGFQTKPGDVIDDAKIVKVFYPADGRDPDHLAEMLAFIPAEHIRLVIEAMGKAGLSAEQQGKITLVIALADHLSGAIRRAVEGTSISYPLKAEVQQLYGEEYQQAVRLVDILNQSISTAISPEEATAFTLHLVNASFTSGDLTYTYQMTGLIEQMIEIVAQGTDSSTLDEISIARFITHLRYLFVRIAQHRQLSGETSPVTTAIMEAYPEAVACARLLAELTELRLGEPLTEDEVSYLALHVARLHGNT</sequence>
<dbReference type="KEGG" id="cei:CEPID_10750"/>
<dbReference type="AlphaFoldDB" id="A0A0G3GS71"/>
<keyword evidence="1" id="KW-0677">Repeat</keyword>
<dbReference type="InterPro" id="IPR004341">
    <property type="entry name" value="CAT_RNA-bd_dom"/>
</dbReference>
<evidence type="ECO:0000259" key="4">
    <source>
        <dbReference type="PROSITE" id="PS51372"/>
    </source>
</evidence>
<evidence type="ECO:0000256" key="3">
    <source>
        <dbReference type="ARBA" id="ARBA00023163"/>
    </source>
</evidence>
<dbReference type="SMART" id="SM01061">
    <property type="entry name" value="CAT_RBD"/>
    <property type="match status" value="1"/>
</dbReference>